<gene>
    <name evidence="3" type="ORF">DWX97_15250</name>
</gene>
<accession>A0A412IF81</accession>
<feature type="domain" description="Lipocalin-like" evidence="2">
    <location>
        <begin position="37"/>
        <end position="112"/>
    </location>
</feature>
<organism evidence="3 4">
    <name type="scientific">Bacteroides cellulosilyticus</name>
    <dbReference type="NCBI Taxonomy" id="246787"/>
    <lineage>
        <taxon>Bacteria</taxon>
        <taxon>Pseudomonadati</taxon>
        <taxon>Bacteroidota</taxon>
        <taxon>Bacteroidia</taxon>
        <taxon>Bacteroidales</taxon>
        <taxon>Bacteroidaceae</taxon>
        <taxon>Bacteroides</taxon>
    </lineage>
</organism>
<evidence type="ECO:0000259" key="2">
    <source>
        <dbReference type="Pfam" id="PF13648"/>
    </source>
</evidence>
<evidence type="ECO:0000313" key="3">
    <source>
        <dbReference type="EMBL" id="RGS35571.1"/>
    </source>
</evidence>
<feature type="signal peptide" evidence="1">
    <location>
        <begin position="1"/>
        <end position="21"/>
    </location>
</feature>
<dbReference type="RefSeq" id="WP_118402956.1">
    <property type="nucleotide sequence ID" value="NZ_JADNFX010000010.1"/>
</dbReference>
<sequence length="125" mass="14460">MKTLKILTTWLMLLACFNLLSCSNDDDDDNTSDTASIVGTWQYKEGDDFIETLTLDEDGSFQEISKEYYKGKWDVDTDYGEYEYKKNTLTLYYSDGESYSLKVISLTSKTLKVEDEGDVLTYQRK</sequence>
<comment type="caution">
    <text evidence="3">The sequence shown here is derived from an EMBL/GenBank/DDBJ whole genome shotgun (WGS) entry which is preliminary data.</text>
</comment>
<dbReference type="InterPro" id="IPR024311">
    <property type="entry name" value="Lipocalin-like"/>
</dbReference>
<protein>
    <recommendedName>
        <fullName evidence="2">Lipocalin-like domain-containing protein</fullName>
    </recommendedName>
</protein>
<dbReference type="PROSITE" id="PS51257">
    <property type="entry name" value="PROKAR_LIPOPROTEIN"/>
    <property type="match status" value="1"/>
</dbReference>
<dbReference type="Pfam" id="PF13648">
    <property type="entry name" value="Lipocalin_4"/>
    <property type="match status" value="1"/>
</dbReference>
<feature type="chain" id="PRO_5019569959" description="Lipocalin-like domain-containing protein" evidence="1">
    <location>
        <begin position="22"/>
        <end position="125"/>
    </location>
</feature>
<evidence type="ECO:0000313" key="4">
    <source>
        <dbReference type="Proteomes" id="UP000283341"/>
    </source>
</evidence>
<dbReference type="Proteomes" id="UP000283341">
    <property type="component" value="Unassembled WGS sequence"/>
</dbReference>
<evidence type="ECO:0000256" key="1">
    <source>
        <dbReference type="SAM" id="SignalP"/>
    </source>
</evidence>
<name>A0A412IF81_9BACE</name>
<dbReference type="EMBL" id="QRVJ01000013">
    <property type="protein sequence ID" value="RGS35571.1"/>
    <property type="molecule type" value="Genomic_DNA"/>
</dbReference>
<proteinExistence type="predicted"/>
<reference evidence="3 4" key="1">
    <citation type="submission" date="2018-08" db="EMBL/GenBank/DDBJ databases">
        <title>A genome reference for cultivated species of the human gut microbiota.</title>
        <authorList>
            <person name="Zou Y."/>
            <person name="Xue W."/>
            <person name="Luo G."/>
        </authorList>
    </citation>
    <scope>NUCLEOTIDE SEQUENCE [LARGE SCALE GENOMIC DNA]</scope>
    <source>
        <strain evidence="3 4">AF22-3AC</strain>
    </source>
</reference>
<keyword evidence="1" id="KW-0732">Signal</keyword>
<dbReference type="AlphaFoldDB" id="A0A412IF81"/>